<dbReference type="EMBL" id="JACTNZ010000007">
    <property type="protein sequence ID" value="KAG5538288.1"/>
    <property type="molecule type" value="Genomic_DNA"/>
</dbReference>
<evidence type="ECO:0000313" key="4">
    <source>
        <dbReference type="Proteomes" id="UP000823749"/>
    </source>
</evidence>
<protein>
    <submittedName>
        <fullName evidence="3">Uncharacterized protein</fullName>
    </submittedName>
</protein>
<dbReference type="GO" id="GO:0004568">
    <property type="term" value="F:chitinase activity"/>
    <property type="evidence" value="ECO:0007669"/>
    <property type="project" value="TreeGrafter"/>
</dbReference>
<keyword evidence="2" id="KW-0326">Glycosidase</keyword>
<dbReference type="Proteomes" id="UP000823749">
    <property type="component" value="Chromosome 7"/>
</dbReference>
<dbReference type="PANTHER" id="PTHR45708">
    <property type="entry name" value="ENDOCHITINASE"/>
    <property type="match status" value="1"/>
</dbReference>
<keyword evidence="4" id="KW-1185">Reference proteome</keyword>
<dbReference type="AlphaFoldDB" id="A0AAV6JEC0"/>
<comment type="caution">
    <text evidence="3">The sequence shown here is derived from an EMBL/GenBank/DDBJ whole genome shotgun (WGS) entry which is preliminary data.</text>
</comment>
<keyword evidence="1" id="KW-0378">Hydrolase</keyword>
<evidence type="ECO:0000256" key="2">
    <source>
        <dbReference type="ARBA" id="ARBA00023295"/>
    </source>
</evidence>
<dbReference type="InterPro" id="IPR050542">
    <property type="entry name" value="Glycosyl_Hydrlase18_Chitinase"/>
</dbReference>
<reference evidence="3" key="1">
    <citation type="submission" date="2020-08" db="EMBL/GenBank/DDBJ databases">
        <title>Plant Genome Project.</title>
        <authorList>
            <person name="Zhang R.-G."/>
        </authorList>
    </citation>
    <scope>NUCLEOTIDE SEQUENCE</scope>
    <source>
        <strain evidence="3">WSP0</strain>
        <tissue evidence="3">Leaf</tissue>
    </source>
</reference>
<name>A0AAV6JEC0_9ERIC</name>
<dbReference type="Gene3D" id="3.20.20.80">
    <property type="entry name" value="Glycosidases"/>
    <property type="match status" value="1"/>
</dbReference>
<evidence type="ECO:0000313" key="3">
    <source>
        <dbReference type="EMBL" id="KAG5538288.1"/>
    </source>
</evidence>
<evidence type="ECO:0000256" key="1">
    <source>
        <dbReference type="ARBA" id="ARBA00022801"/>
    </source>
</evidence>
<dbReference type="GO" id="GO:0005576">
    <property type="term" value="C:extracellular region"/>
    <property type="evidence" value="ECO:0007669"/>
    <property type="project" value="TreeGrafter"/>
</dbReference>
<dbReference type="PANTHER" id="PTHR45708:SF49">
    <property type="entry name" value="ENDOCHITINASE"/>
    <property type="match status" value="1"/>
</dbReference>
<gene>
    <name evidence="3" type="ORF">RHGRI_019023</name>
</gene>
<sequence length="156" mass="17237">MATHKSSTVHKYLPTLSKGKKKEAKEAQLRKAFKKMILVAFLSLVTLPLRSKARGIATYWGQNGNEGTLFYNPPPCQYSSGELVNLRIGSSGVRLFQLKKIFLGLAAAPDAAGSRFIPIADLTSKVLPSIKGSDNWHVWWCDVVVKVLFDHTGYDS</sequence>
<proteinExistence type="predicted"/>
<accession>A0AAV6JEC0</accession>
<organism evidence="3 4">
    <name type="scientific">Rhododendron griersonianum</name>
    <dbReference type="NCBI Taxonomy" id="479676"/>
    <lineage>
        <taxon>Eukaryota</taxon>
        <taxon>Viridiplantae</taxon>
        <taxon>Streptophyta</taxon>
        <taxon>Embryophyta</taxon>
        <taxon>Tracheophyta</taxon>
        <taxon>Spermatophyta</taxon>
        <taxon>Magnoliopsida</taxon>
        <taxon>eudicotyledons</taxon>
        <taxon>Gunneridae</taxon>
        <taxon>Pentapetalae</taxon>
        <taxon>asterids</taxon>
        <taxon>Ericales</taxon>
        <taxon>Ericaceae</taxon>
        <taxon>Ericoideae</taxon>
        <taxon>Rhodoreae</taxon>
        <taxon>Rhododendron</taxon>
    </lineage>
</organism>